<evidence type="ECO:0000256" key="1">
    <source>
        <dbReference type="SAM" id="Phobius"/>
    </source>
</evidence>
<keyword evidence="1" id="KW-1133">Transmembrane helix</keyword>
<protein>
    <submittedName>
        <fullName evidence="2">Uncharacterized protein</fullName>
    </submittedName>
</protein>
<proteinExistence type="predicted"/>
<dbReference type="EMBL" id="QAAD01000016">
    <property type="protein sequence ID" value="PTN07519.1"/>
    <property type="molecule type" value="Genomic_DNA"/>
</dbReference>
<feature type="transmembrane region" description="Helical" evidence="1">
    <location>
        <begin position="101"/>
        <end position="126"/>
    </location>
</feature>
<sequence length="135" mass="15592">MNQQDEQFRKLMQNYRPQRAPVDFSKRVMDQIHALPKLEYKPVFGKWFLTIFLSVFAGFVAVVLFMSGSARPATEAPGLLDKVPQVELEVFNEAHKEVLGWLAQLPSVLIFALMVVAVLLVFDHLLNRRMHQRKL</sequence>
<feature type="transmembrane region" description="Helical" evidence="1">
    <location>
        <begin position="47"/>
        <end position="67"/>
    </location>
</feature>
<evidence type="ECO:0000313" key="3">
    <source>
        <dbReference type="Proteomes" id="UP000243525"/>
    </source>
</evidence>
<evidence type="ECO:0000313" key="2">
    <source>
        <dbReference type="EMBL" id="PTN07519.1"/>
    </source>
</evidence>
<reference evidence="2 3" key="1">
    <citation type="submission" date="2018-04" db="EMBL/GenBank/DDBJ databases">
        <title>Genomic Encyclopedia of Archaeal and Bacterial Type Strains, Phase II (KMG-II): from individual species to whole genera.</title>
        <authorList>
            <person name="Goeker M."/>
        </authorList>
    </citation>
    <scope>NUCLEOTIDE SEQUENCE [LARGE SCALE GENOMIC DNA]</scope>
    <source>
        <strain evidence="2 3">DSM 28823</strain>
    </source>
</reference>
<gene>
    <name evidence="2" type="ORF">C8N47_11644</name>
</gene>
<dbReference type="AlphaFoldDB" id="A0A2T5BZ41"/>
<dbReference type="OrthoDB" id="9880574at2"/>
<accession>A0A2T5BZ41</accession>
<name>A0A2T5BZ41_9BACT</name>
<comment type="caution">
    <text evidence="2">The sequence shown here is derived from an EMBL/GenBank/DDBJ whole genome shotgun (WGS) entry which is preliminary data.</text>
</comment>
<keyword evidence="1" id="KW-0472">Membrane</keyword>
<organism evidence="2 3">
    <name type="scientific">Mangrovibacterium marinum</name>
    <dbReference type="NCBI Taxonomy" id="1639118"/>
    <lineage>
        <taxon>Bacteria</taxon>
        <taxon>Pseudomonadati</taxon>
        <taxon>Bacteroidota</taxon>
        <taxon>Bacteroidia</taxon>
        <taxon>Marinilabiliales</taxon>
        <taxon>Prolixibacteraceae</taxon>
        <taxon>Mangrovibacterium</taxon>
    </lineage>
</organism>
<dbReference type="Proteomes" id="UP000243525">
    <property type="component" value="Unassembled WGS sequence"/>
</dbReference>
<dbReference type="RefSeq" id="WP_107823214.1">
    <property type="nucleotide sequence ID" value="NZ_OY782574.1"/>
</dbReference>
<keyword evidence="1" id="KW-0812">Transmembrane</keyword>
<keyword evidence="3" id="KW-1185">Reference proteome</keyword>